<evidence type="ECO:0000256" key="1">
    <source>
        <dbReference type="SAM" id="Coils"/>
    </source>
</evidence>
<comment type="caution">
    <text evidence="2">The sequence shown here is derived from an EMBL/GenBank/DDBJ whole genome shotgun (WGS) entry which is preliminary data.</text>
</comment>
<evidence type="ECO:0000313" key="2">
    <source>
        <dbReference type="EMBL" id="CAF5227955.1"/>
    </source>
</evidence>
<evidence type="ECO:0000313" key="3">
    <source>
        <dbReference type="Proteomes" id="UP000681720"/>
    </source>
</evidence>
<keyword evidence="1" id="KW-0175">Coiled coil</keyword>
<feature type="coiled-coil region" evidence="1">
    <location>
        <begin position="6"/>
        <end position="40"/>
    </location>
</feature>
<dbReference type="Proteomes" id="UP000681720">
    <property type="component" value="Unassembled WGS sequence"/>
</dbReference>
<accession>A0A8S3KDG5</accession>
<protein>
    <submittedName>
        <fullName evidence="2">Uncharacterized protein</fullName>
    </submittedName>
</protein>
<proteinExistence type="predicted"/>
<dbReference type="AlphaFoldDB" id="A0A8S3KDG5"/>
<name>A0A8S3KDG5_9BILA</name>
<organism evidence="2 3">
    <name type="scientific">Rotaria magnacalcarata</name>
    <dbReference type="NCBI Taxonomy" id="392030"/>
    <lineage>
        <taxon>Eukaryota</taxon>
        <taxon>Metazoa</taxon>
        <taxon>Spiralia</taxon>
        <taxon>Gnathifera</taxon>
        <taxon>Rotifera</taxon>
        <taxon>Eurotatoria</taxon>
        <taxon>Bdelloidea</taxon>
        <taxon>Philodinida</taxon>
        <taxon>Philodinidae</taxon>
        <taxon>Rotaria</taxon>
    </lineage>
</organism>
<reference evidence="2" key="1">
    <citation type="submission" date="2021-02" db="EMBL/GenBank/DDBJ databases">
        <authorList>
            <person name="Nowell W R."/>
        </authorList>
    </citation>
    <scope>NUCLEOTIDE SEQUENCE</scope>
</reference>
<dbReference type="EMBL" id="CAJOBJ010382587">
    <property type="protein sequence ID" value="CAF5227955.1"/>
    <property type="molecule type" value="Genomic_DNA"/>
</dbReference>
<gene>
    <name evidence="2" type="ORF">GIL414_LOCUS87903</name>
</gene>
<feature type="non-terminal residue" evidence="2">
    <location>
        <position position="1"/>
    </location>
</feature>
<sequence length="42" mass="5182">MLREEVSSLQTVKNRYQSKITEVEEELRKTREELEKKKKEEE</sequence>